<evidence type="ECO:0000256" key="1">
    <source>
        <dbReference type="ARBA" id="ARBA00004370"/>
    </source>
</evidence>
<dbReference type="InterPro" id="IPR036179">
    <property type="entry name" value="Ig-like_dom_sf"/>
</dbReference>
<protein>
    <submittedName>
        <fullName evidence="11">Nectin-2-like</fullName>
    </submittedName>
</protein>
<dbReference type="PANTHER" id="PTHR23277:SF109">
    <property type="entry name" value="POLIOVIRUS RECEPTOR"/>
    <property type="match status" value="1"/>
</dbReference>
<evidence type="ECO:0000313" key="10">
    <source>
        <dbReference type="Proteomes" id="UP000504630"/>
    </source>
</evidence>
<dbReference type="GO" id="GO:0005912">
    <property type="term" value="C:adherens junction"/>
    <property type="evidence" value="ECO:0007669"/>
    <property type="project" value="TreeGrafter"/>
</dbReference>
<keyword evidence="2 8" id="KW-0732">Signal</keyword>
<feature type="transmembrane region" description="Helical" evidence="7">
    <location>
        <begin position="142"/>
        <end position="163"/>
    </location>
</feature>
<dbReference type="InterPro" id="IPR007110">
    <property type="entry name" value="Ig-like_dom"/>
</dbReference>
<keyword evidence="7" id="KW-1133">Transmembrane helix</keyword>
<dbReference type="PANTHER" id="PTHR23277">
    <property type="entry name" value="NECTIN-RELATED"/>
    <property type="match status" value="1"/>
</dbReference>
<dbReference type="OrthoDB" id="9948163at2759"/>
<evidence type="ECO:0000256" key="2">
    <source>
        <dbReference type="ARBA" id="ARBA00022729"/>
    </source>
</evidence>
<evidence type="ECO:0000313" key="11">
    <source>
        <dbReference type="RefSeq" id="XP_029307674.1"/>
    </source>
</evidence>
<dbReference type="InterPro" id="IPR013783">
    <property type="entry name" value="Ig-like_fold"/>
</dbReference>
<proteinExistence type="predicted"/>
<evidence type="ECO:0000256" key="8">
    <source>
        <dbReference type="SAM" id="SignalP"/>
    </source>
</evidence>
<keyword evidence="10" id="KW-1185">Reference proteome</keyword>
<dbReference type="RefSeq" id="XP_029307674.1">
    <property type="nucleotide sequence ID" value="XM_029451814.1"/>
</dbReference>
<dbReference type="InterPro" id="IPR003599">
    <property type="entry name" value="Ig_sub"/>
</dbReference>
<evidence type="ECO:0000256" key="5">
    <source>
        <dbReference type="ARBA" id="ARBA00023157"/>
    </source>
</evidence>
<evidence type="ECO:0000256" key="4">
    <source>
        <dbReference type="ARBA" id="ARBA00023136"/>
    </source>
</evidence>
<dbReference type="GeneID" id="115021385"/>
<feature type="signal peptide" evidence="8">
    <location>
        <begin position="1"/>
        <end position="19"/>
    </location>
</feature>
<keyword evidence="4 7" id="KW-0472">Membrane</keyword>
<dbReference type="AlphaFoldDB" id="A0A6J2RBL9"/>
<evidence type="ECO:0000256" key="3">
    <source>
        <dbReference type="ARBA" id="ARBA00022737"/>
    </source>
</evidence>
<comment type="subcellular location">
    <subcellularLocation>
        <location evidence="1">Membrane</location>
    </subcellularLocation>
</comment>
<name>A0A6J2RBL9_COTGO</name>
<dbReference type="InterPro" id="IPR051427">
    <property type="entry name" value="Nectin/Nectin-like"/>
</dbReference>
<dbReference type="GO" id="GO:0007156">
    <property type="term" value="P:homophilic cell adhesion via plasma membrane adhesion molecules"/>
    <property type="evidence" value="ECO:0007669"/>
    <property type="project" value="TreeGrafter"/>
</dbReference>
<dbReference type="GO" id="GO:0016020">
    <property type="term" value="C:membrane"/>
    <property type="evidence" value="ECO:0007669"/>
    <property type="project" value="UniProtKB-SubCell"/>
</dbReference>
<dbReference type="InterPro" id="IPR013106">
    <property type="entry name" value="Ig_V-set"/>
</dbReference>
<keyword evidence="7" id="KW-0812">Transmembrane</keyword>
<keyword evidence="6" id="KW-0325">Glycoprotein</keyword>
<feature type="chain" id="PRO_5026955468" evidence="8">
    <location>
        <begin position="20"/>
        <end position="173"/>
    </location>
</feature>
<dbReference type="Proteomes" id="UP000504630">
    <property type="component" value="Chromosome 16"/>
</dbReference>
<reference evidence="11" key="1">
    <citation type="submission" date="2025-08" db="UniProtKB">
        <authorList>
            <consortium name="RefSeq"/>
        </authorList>
    </citation>
    <scope>IDENTIFICATION</scope>
</reference>
<dbReference type="SMART" id="SM00406">
    <property type="entry name" value="IGv"/>
    <property type="match status" value="1"/>
</dbReference>
<dbReference type="KEGG" id="cgob:115021385"/>
<organism evidence="10 11">
    <name type="scientific">Cottoperca gobio</name>
    <name type="common">Frogmouth</name>
    <name type="synonym">Aphritis gobio</name>
    <dbReference type="NCBI Taxonomy" id="56716"/>
    <lineage>
        <taxon>Eukaryota</taxon>
        <taxon>Metazoa</taxon>
        <taxon>Chordata</taxon>
        <taxon>Craniata</taxon>
        <taxon>Vertebrata</taxon>
        <taxon>Euteleostomi</taxon>
        <taxon>Actinopterygii</taxon>
        <taxon>Neopterygii</taxon>
        <taxon>Teleostei</taxon>
        <taxon>Neoteleostei</taxon>
        <taxon>Acanthomorphata</taxon>
        <taxon>Eupercaria</taxon>
        <taxon>Perciformes</taxon>
        <taxon>Notothenioidei</taxon>
        <taxon>Bovichtidae</taxon>
        <taxon>Cottoperca</taxon>
    </lineage>
</organism>
<evidence type="ECO:0000256" key="7">
    <source>
        <dbReference type="SAM" id="Phobius"/>
    </source>
</evidence>
<dbReference type="Gene3D" id="2.60.40.10">
    <property type="entry name" value="Immunoglobulins"/>
    <property type="match status" value="1"/>
</dbReference>
<dbReference type="PROSITE" id="PS50835">
    <property type="entry name" value="IG_LIKE"/>
    <property type="match status" value="1"/>
</dbReference>
<sequence length="173" mass="19303">MMLLRLLCFLHIVISALEAQEVKVSPEVTGVVGHDVTLPCQYIPRSFRERIYRVQWTLKSPGGEDIDIIDNRESVRVQDSFLKGRVEIVEQSLIIRDVKKNDSGSYTCTVTAFLTGSSSGTTDLVVQGLLCIEEVSPVYPKIIIGGVFVLIVGTMLTTTHCIIRKRYRRCSGV</sequence>
<accession>A0A6J2RBL9</accession>
<gene>
    <name evidence="11" type="primary">LOC115021385</name>
</gene>
<evidence type="ECO:0000259" key="9">
    <source>
        <dbReference type="PROSITE" id="PS50835"/>
    </source>
</evidence>
<dbReference type="InParanoid" id="A0A6J2RBL9"/>
<keyword evidence="5" id="KW-1015">Disulfide bond</keyword>
<dbReference type="SUPFAM" id="SSF48726">
    <property type="entry name" value="Immunoglobulin"/>
    <property type="match status" value="1"/>
</dbReference>
<evidence type="ECO:0000256" key="6">
    <source>
        <dbReference type="ARBA" id="ARBA00023180"/>
    </source>
</evidence>
<dbReference type="SMART" id="SM00409">
    <property type="entry name" value="IG"/>
    <property type="match status" value="1"/>
</dbReference>
<dbReference type="Pfam" id="PF07686">
    <property type="entry name" value="V-set"/>
    <property type="match status" value="1"/>
</dbReference>
<feature type="domain" description="Ig-like" evidence="9">
    <location>
        <begin position="33"/>
        <end position="127"/>
    </location>
</feature>
<keyword evidence="3" id="KW-0677">Repeat</keyword>
<dbReference type="GO" id="GO:0007157">
    <property type="term" value="P:heterophilic cell-cell adhesion via plasma membrane cell adhesion molecules"/>
    <property type="evidence" value="ECO:0007669"/>
    <property type="project" value="TreeGrafter"/>
</dbReference>